<accession>A0A6T5Z2I6</accession>
<evidence type="ECO:0000256" key="1">
    <source>
        <dbReference type="SAM" id="MobiDB-lite"/>
    </source>
</evidence>
<sequence length="194" mass="20923">MMRATTRFPATKTSATAQDGSSAPSSSSSTSAALCRAREASAKQRAAFQSYTASSMMPRRARASSAIVPRAAPKDLNVFVESFFDLANTVAGGRDAGGFNRLSDRIGEDVYVQVHEWRLYTRDMKFADGLAKVFAVKLAANGNKFSDDVLNDVLDTVRVPMGGGKSDAKLRDLCPSASVNALRNILQDYVDDRL</sequence>
<feature type="compositionally biased region" description="Polar residues" evidence="1">
    <location>
        <begin position="11"/>
        <end position="20"/>
    </location>
</feature>
<dbReference type="InterPro" id="IPR021518">
    <property type="entry name" value="DUF3181"/>
</dbReference>
<proteinExistence type="predicted"/>
<protein>
    <submittedName>
        <fullName evidence="2">Uncharacterized protein</fullName>
    </submittedName>
</protein>
<organism evidence="2">
    <name type="scientific">Ostreococcus mediterraneus</name>
    <dbReference type="NCBI Taxonomy" id="1486918"/>
    <lineage>
        <taxon>Eukaryota</taxon>
        <taxon>Viridiplantae</taxon>
        <taxon>Chlorophyta</taxon>
        <taxon>Mamiellophyceae</taxon>
        <taxon>Mamiellales</taxon>
        <taxon>Bathycoccaceae</taxon>
        <taxon>Ostreococcus</taxon>
    </lineage>
</organism>
<dbReference type="AlphaFoldDB" id="A0A6T5Z2I6"/>
<dbReference type="EMBL" id="HBEW01007102">
    <property type="protein sequence ID" value="CAD8586548.1"/>
    <property type="molecule type" value="Transcribed_RNA"/>
</dbReference>
<gene>
    <name evidence="2" type="ORF">OMED0929_LOCUS6000</name>
</gene>
<reference evidence="2" key="1">
    <citation type="submission" date="2021-01" db="EMBL/GenBank/DDBJ databases">
        <authorList>
            <person name="Corre E."/>
            <person name="Pelletier E."/>
            <person name="Niang G."/>
            <person name="Scheremetjew M."/>
            <person name="Finn R."/>
            <person name="Kale V."/>
            <person name="Holt S."/>
            <person name="Cochrane G."/>
            <person name="Meng A."/>
            <person name="Brown T."/>
            <person name="Cohen L."/>
        </authorList>
    </citation>
    <scope>NUCLEOTIDE SEQUENCE</scope>
    <source>
        <strain evidence="2">Clade-D-RCC2572</strain>
    </source>
</reference>
<feature type="region of interest" description="Disordered" evidence="1">
    <location>
        <begin position="1"/>
        <end position="35"/>
    </location>
</feature>
<evidence type="ECO:0000313" key="2">
    <source>
        <dbReference type="EMBL" id="CAD8586548.1"/>
    </source>
</evidence>
<feature type="compositionally biased region" description="Low complexity" evidence="1">
    <location>
        <begin position="21"/>
        <end position="33"/>
    </location>
</feature>
<name>A0A6T5Z2I6_9CHLO</name>
<dbReference type="Pfam" id="PF11378">
    <property type="entry name" value="DUF3181"/>
    <property type="match status" value="1"/>
</dbReference>